<dbReference type="InterPro" id="IPR018201">
    <property type="entry name" value="Ketoacyl_synth_AS"/>
</dbReference>
<dbReference type="NCBIfam" id="TIGR01733">
    <property type="entry name" value="AA-adenyl-dom"/>
    <property type="match status" value="1"/>
</dbReference>
<keyword evidence="1" id="KW-0596">Phosphopantetheine</keyword>
<feature type="compositionally biased region" description="Low complexity" evidence="10">
    <location>
        <begin position="1"/>
        <end position="31"/>
    </location>
</feature>
<dbReference type="InterPro" id="IPR045851">
    <property type="entry name" value="AMP-bd_C_sf"/>
</dbReference>
<dbReference type="SUPFAM" id="SSF56801">
    <property type="entry name" value="Acetyl-CoA synthetase-like"/>
    <property type="match status" value="1"/>
</dbReference>
<dbReference type="InterPro" id="IPR056501">
    <property type="entry name" value="NAD-bd_HRPKS_sdrA"/>
</dbReference>
<dbReference type="SMART" id="SM00829">
    <property type="entry name" value="PKS_ER"/>
    <property type="match status" value="1"/>
</dbReference>
<evidence type="ECO:0000256" key="4">
    <source>
        <dbReference type="ARBA" id="ARBA00022679"/>
    </source>
</evidence>
<dbReference type="STRING" id="1448320.A0A319DHW5"/>
<dbReference type="InterPro" id="IPR000873">
    <property type="entry name" value="AMP-dep_synth/lig_dom"/>
</dbReference>
<feature type="domain" description="Ketosynthase family 3 (KS3)" evidence="12">
    <location>
        <begin position="44"/>
        <end position="467"/>
    </location>
</feature>
<sequence>MAAILSNLPSSTSSTDSESDSLSSTGSTVLSAPMSDDLRPSTRVDNSAITGMACRVAGAENPRQLWDVLESRRDLQQKMPANRYNVDAFFHPQGTNKGTTNARYGYFLDQGLDQFDAQFFNISGREAQAMDPQQRLLLEVVYEAIEDAGITLDEISGSRTGVFVGSFTNDYSVQAQRNLEHYPKYSITGLTNSILANRISFFFNLHGPSYQLDTACSSSLTCLHLANQSLQTGESDIAIVCGSSLHFDPYMYTTMTDFGMLSIDGRSRAFDANGSGYVRGEGICVVVLKRIRDAEGKGDTIRAIIRGSAINHDGVKEGLTMPNPKAQAALIRETYKAAGLSTADTQYFEAHGTGTAAGDPRETNAIGSVFGPERSKPLYIGSLKTNLGHLEGASGIASVIKTVMMLEKAKLAPNLLFDTPNPQIDFERGKLKVVTEMMDWPATTGARRASINSFGFGGSNAHIILDSYSHARVIQARKSEDLFQRPFLLPLTSHSEKAGKNHVRRLLEYLQSHPDTAPADLAYSYSIRHTLHPYRSFAIGQQLSELTKDLTSPLPVAAWRRKGNPPVRLGFVFTGQGAQWFAMGRQLIEQCPLFRQTLEKCDRVLQRLPDAPNWSCMAELLKSSSDSRLAQSRFSQPLCTALQLSLVDLLRSWGITPSAVVGHSSGEIAAAYAAGILSFSNAIICAFYRGLYMSKGVGSTPGAMMAVGMTEADAVTTLQPYTGRITVAAINSPSSLTLSGDEDAIKELKAMLDEQKIFARQLQVEQAFHSHHMLPLAPGFRQALAQTSSFQPRLAKVPMFSSVTGRKSSARVMDGEYWAANMTGVVRFSDALTGILMGDDDEEAPALDVLVEIGPHPALKGPATQVLKSLGLDLPYVGSLDRKLAAYQSVLTCAGQLFALGYPVDLASVNAGHALDIRGKPEKQTVGQPLSDLPTYAWDHQSYWAETRTAQEFRLRKGGRHAVLGALVPGSPATHRRWQRYLRPRELPWLPEHAIDGKVIFPGAGYLSMALEAITSELAADAVQDIFIRDVTIKAALSISDSDSGTEAMIDLIQLDDQPAMPSSLPWSRFTVFSFEEDGKTVEHCTGLITALLAKEPTESWRSQYSFTELQAHTTQSQAPTRFYDRLYSVGLQYGDNFRLISDAIESGPGFAIAPMVYRPKNVINAPGDECILHPSFFDCALHPLFASLENRLGTPLDDSYIPTSIRSVRVSGALVRRKFDTQDQKFWVRADTERLGPRVNRSDVIIHDGDSATQLVNLQGLEVTGLGLGSSEADRNLFFRIQWNEAFGSQGVGEAPNFAGLADLLDCYAHEFPESVLLHSTSGVGKSQELLGRLLDPVRRRIQSFSVLAAEVEQKDIETALDSLYPGLRRPVERERFDIAVLDADSQDVVPLVKAGGFIVARENAEMAGVQRIFSTGEWTVWKKEASTREEHDIHLLLPSKPSEETLAISAAIKRSHSQPVHTSTLEKLSSQAKHIISLVSLDEDVLYDTTAENASQFDAIKAMLIAPSRNIVWLLNGATQEPVHPAQGLFTGLARTARNENETLRLVTLDTVDQADPDSISKFALHVLDPALDEEEFRLRDQKLWIPRIVPEERINRKLPNGPDRQPTKQAFANSSLALHITHPGQPDTLVYEEEEISEIGDHEIEIAVTASAVSHRDVAIVNGNVHENRLGETCVGKVSRLGSAVSIPLGTPVFAFAPHGSHRSLVRVPANLACPLPEIEMDATNVAALGQSLLVAHYALSEIAHLRAGEVCLILHNTSGLGHVAIQLAQAIGARVLVAVSAEEKEFVQQNLSLNPADVLVVSDMGSFSAVVRHATAGHGVDVILRPDASVTLTPAIGETLATAGRLVDMAIPSAPISTALLPPISSYMVVDLVAASRQDSRLGPRLVQEMTQYFQKQPAFSAPPVTVFGYSDASQAFKNSQIAAQMVLLAKPDEKVPVSPATYSSSRVLFQSDKTYLIVGGLGGIGRALSQWMFRRGARNFAFLSRSGARKPEAQATVDWLQQRRATVSVHCGDVSQETDVRACIQSIGDNLRGVIQAAMVLESCPLSEMTAPQWAAVIRPKAHGALNLHNATTNVPLDFFICFSSISAIIGFLAEANYSASNAYLDALTRWRRAQGLPGFAMNVGVVAEAGAIAEDASLRTIIDRMGMDVLTEQELFYQIEEALDGQRAAEKSDSWDAHQILSGINTRRTDLFWSKRSLFRSLYAGLDQATGSGDEEKQNLMEYLRLAGDAEKMHPVLLDAFSDCIANTLAVPRSIVQAGVPLAAYGMDSLVAVEFRKWFSKELGVNLALFDILGSKSTGELVAKSIESVTGDVIPVVKTRPVQIPMSNFQRRLWFMHNLTTDAASLNVSVSMIIHGEPQMSVLQQVWTELARRNESLRTGYFEGDDFAEQEILDESILLPIENADLSGAVSPEASLRQYAATLRGMPLDIESGQVIRSALVKWGEARYAWVFSIHHMAIDGGSKGSLMEQISGLYNAIAEGRSLESVRRPTLSYVDFTLWHEHQLQLPTIQEDLAWWRDQLAGAPATSKLLPFAQNDRPATASREREIVRDVIEPSVFKRMKRISSRLDATPFHFVLAALRAFLLRYTNDEDTTILVVNGERPHPSLESVLGFFVNMVPLRCQDGSDGTFDQLVSKMKTRTVEALARSQAPFDVIVETLGNAWSPGHFPLGQIAINYQIYAKAPHYPTTDFQIPEVRVEDMPTGFEIQLEVVENATSGLQFRLEFDSFLYRKTDMARFIQNFHTFVQTAVQDYRQPVEEMEMAGPLELERLRTNFWTEEVSPGADRGLSTWEQFAAQARANPGAQAIVTSGGSSISYQHLYARAEELARVLVEAGLTRGDRVGILGSASIDIIAAMLAAARLRIAYVPLDADFAAARLVHMIQDSSCIAVLFDKNLDSLVPKLQDETTARFVSLQSSISSTGLPMVGGSDDTGAYVIYTSGSTGLPKGIAITQESTRIMLDSWVESHQIAPKDVVLSTTSMCFDISVPQIWGPLIRGATLALALRPVRKDPRELARFVSTAGVTCASTTPTQFALLLEHGSAELQQCTQLRAIVLLGEALPTRLVQAIYALGLSATVFNEYGPSEATSQNTTYAVPNPPPSEENSVPVGHALPNSSLYVVDAQLRPVPAGVRGELCIGGGQVSPGYIGRPQKTKEVFFSNPFVQGPFESRGWTRLYRTGDQVRQLENGDIQFLGRIAGDTQIKLRGYRMDLGEIEHHITAHFNTPNAPFQARAVVLARYIVSDSGSMTDDRQLVAFLIPREPVPGYQDAINAAHEAIKQSMNHYMLPSCYQVLEKFPTLISGKMDRPALAKLSLDPVFPGITNTTAAAAVNQTSTSTETLDAVVGIFRTVLKLNDQPIQPTDSFFALGGQSVLALRLQALLKRKLKQTVTLMDIFDRPTPGQLASWFDSQSSTSPKAAPAIDWDNEINIPDTPEYHPTQKPSSSPPNDILVLGSDSFIGAFLLQALILAHPQSTIHVLGTESPLTPTDLQSLFDKYHLFTPSLTQTTLLRQTRSLPGALTQANLGLDTTEFLTLGPRLQSIYHTGGHVSLLQTYTDLHTCNVSSVLSMIRLSAQANPPSRLHYISTWSATHMQTWNTSIRSSAITNTETSLRSFYPPNSNASGYFKTRWVGERILENAAPRGFPVGIYRCAAHTAPLDSDIPTPADNFTLNLFLGMIRSRAVPAITPIPIENGNGQMEPTVNFLPIDYVVDRVVRLADATAPTTAQKGVDAGIFHINNPSPLPWSKYAEVIAQIRDDGQPGELLDVETWTKRMLQHAATEREKMEWETFREYLALGHVMFALDEKNTKEALGEQQQMVCPVVDKEYLRRLVEVQGQLKR</sequence>
<feature type="domain" description="PKS/mFAS DH" evidence="13">
    <location>
        <begin position="961"/>
        <end position="1273"/>
    </location>
</feature>
<dbReference type="Gene3D" id="3.10.129.110">
    <property type="entry name" value="Polyketide synthase dehydratase"/>
    <property type="match status" value="1"/>
</dbReference>
<evidence type="ECO:0000256" key="8">
    <source>
        <dbReference type="ARBA" id="ARBA00029443"/>
    </source>
</evidence>
<dbReference type="SUPFAM" id="SSF55048">
    <property type="entry name" value="Probable ACP-binding domain of malonyl-CoA ACP transacylase"/>
    <property type="match status" value="1"/>
</dbReference>
<dbReference type="Gene3D" id="3.30.70.3290">
    <property type="match status" value="1"/>
</dbReference>
<dbReference type="PROSITE" id="PS50075">
    <property type="entry name" value="CARRIER"/>
    <property type="match status" value="2"/>
</dbReference>
<dbReference type="InterPro" id="IPR020845">
    <property type="entry name" value="AMP-binding_CS"/>
</dbReference>
<proteinExistence type="inferred from homology"/>
<dbReference type="SUPFAM" id="SSF47336">
    <property type="entry name" value="ACP-like"/>
    <property type="match status" value="2"/>
</dbReference>
<dbReference type="SUPFAM" id="SSF51735">
    <property type="entry name" value="NAD(P)-binding Rossmann-fold domains"/>
    <property type="match status" value="4"/>
</dbReference>
<dbReference type="InterPro" id="IPR011032">
    <property type="entry name" value="GroES-like_sf"/>
</dbReference>
<dbReference type="InterPro" id="IPR042099">
    <property type="entry name" value="ANL_N_sf"/>
</dbReference>
<dbReference type="InterPro" id="IPR036291">
    <property type="entry name" value="NAD(P)-bd_dom_sf"/>
</dbReference>
<dbReference type="SUPFAM" id="SSF52777">
    <property type="entry name" value="CoA-dependent acyltransferases"/>
    <property type="match status" value="2"/>
</dbReference>
<dbReference type="Gene3D" id="3.40.50.12780">
    <property type="entry name" value="N-terminal domain of ligase-like"/>
    <property type="match status" value="1"/>
</dbReference>
<dbReference type="PROSITE" id="PS52019">
    <property type="entry name" value="PKS_MFAS_DH"/>
    <property type="match status" value="1"/>
</dbReference>
<dbReference type="Gene3D" id="3.30.559.30">
    <property type="entry name" value="Nonribosomal peptide synthetase, condensation domain"/>
    <property type="match status" value="1"/>
</dbReference>
<dbReference type="Pfam" id="PF00107">
    <property type="entry name" value="ADH_zinc_N"/>
    <property type="match status" value="1"/>
</dbReference>
<dbReference type="InterPro" id="IPR049551">
    <property type="entry name" value="PKS_DH_C"/>
</dbReference>
<dbReference type="InterPro" id="IPR016036">
    <property type="entry name" value="Malonyl_transacylase_ACP-bd"/>
</dbReference>
<dbReference type="Pfam" id="PF00698">
    <property type="entry name" value="Acyl_transf_1"/>
    <property type="match status" value="1"/>
</dbReference>
<dbReference type="GO" id="GO:0004315">
    <property type="term" value="F:3-oxoacyl-[acyl-carrier-protein] synthase activity"/>
    <property type="evidence" value="ECO:0007669"/>
    <property type="project" value="InterPro"/>
</dbReference>
<dbReference type="InterPro" id="IPR020806">
    <property type="entry name" value="PKS_PP-bd"/>
</dbReference>
<evidence type="ECO:0000256" key="2">
    <source>
        <dbReference type="ARBA" id="ARBA00022553"/>
    </source>
</evidence>
<dbReference type="Pfam" id="PF00109">
    <property type="entry name" value="ketoacyl-synt"/>
    <property type="match status" value="1"/>
</dbReference>
<dbReference type="InterPro" id="IPR014031">
    <property type="entry name" value="Ketoacyl_synth_C"/>
</dbReference>
<dbReference type="InterPro" id="IPR001227">
    <property type="entry name" value="Ac_transferase_dom_sf"/>
</dbReference>
<feature type="active site" description="Proton donor; for dehydratase activity" evidence="9">
    <location>
        <position position="1179"/>
    </location>
</feature>
<evidence type="ECO:0000256" key="5">
    <source>
        <dbReference type="ARBA" id="ARBA00022857"/>
    </source>
</evidence>
<dbReference type="VEuPathDB" id="FungiDB:BO71DRAFT_469246"/>
<dbReference type="FunFam" id="3.40.47.10:FF:000019">
    <property type="entry name" value="Polyketide synthase type I"/>
    <property type="match status" value="1"/>
</dbReference>
<dbReference type="InterPro" id="IPR020807">
    <property type="entry name" value="PKS_DH"/>
</dbReference>
<dbReference type="SUPFAM" id="SSF53901">
    <property type="entry name" value="Thiolase-like"/>
    <property type="match status" value="1"/>
</dbReference>
<dbReference type="Pfam" id="PF08659">
    <property type="entry name" value="KR"/>
    <property type="match status" value="1"/>
</dbReference>
<feature type="region of interest" description="Disordered" evidence="10">
    <location>
        <begin position="1"/>
        <end position="43"/>
    </location>
</feature>
<dbReference type="Gene3D" id="3.40.366.10">
    <property type="entry name" value="Malonyl-Coenzyme A Acyl Carrier Protein, domain 2"/>
    <property type="match status" value="1"/>
</dbReference>
<dbReference type="InterPro" id="IPR001242">
    <property type="entry name" value="Condensation_dom"/>
</dbReference>
<dbReference type="Pfam" id="PF21089">
    <property type="entry name" value="PKS_DH_N"/>
    <property type="match status" value="1"/>
</dbReference>
<evidence type="ECO:0000256" key="10">
    <source>
        <dbReference type="SAM" id="MobiDB-lite"/>
    </source>
</evidence>
<dbReference type="InterPro" id="IPR050091">
    <property type="entry name" value="PKS_NRPS_Biosynth_Enz"/>
</dbReference>
<evidence type="ECO:0000313" key="14">
    <source>
        <dbReference type="EMBL" id="PYH97071.1"/>
    </source>
</evidence>
<dbReference type="InterPro" id="IPR032821">
    <property type="entry name" value="PKS_assoc"/>
</dbReference>
<gene>
    <name evidence="14" type="ORF">BO71DRAFT_469246</name>
</gene>
<dbReference type="CDD" id="cd00833">
    <property type="entry name" value="PKS"/>
    <property type="match status" value="1"/>
</dbReference>
<feature type="domain" description="Carrier" evidence="11">
    <location>
        <begin position="2241"/>
        <end position="2315"/>
    </location>
</feature>
<dbReference type="Gene3D" id="3.40.50.720">
    <property type="entry name" value="NAD(P)-binding Rossmann-like Domain"/>
    <property type="match status" value="3"/>
</dbReference>
<dbReference type="InterPro" id="IPR023213">
    <property type="entry name" value="CAT-like_dom_sf"/>
</dbReference>
<dbReference type="Pfam" id="PF00501">
    <property type="entry name" value="AMP-binding"/>
    <property type="match status" value="1"/>
</dbReference>
<dbReference type="GO" id="GO:0031177">
    <property type="term" value="F:phosphopantetheine binding"/>
    <property type="evidence" value="ECO:0007669"/>
    <property type="project" value="InterPro"/>
</dbReference>
<keyword evidence="4" id="KW-0808">Transferase</keyword>
<evidence type="ECO:0000313" key="15">
    <source>
        <dbReference type="Proteomes" id="UP000247810"/>
    </source>
</evidence>
<dbReference type="PANTHER" id="PTHR43775">
    <property type="entry name" value="FATTY ACID SYNTHASE"/>
    <property type="match status" value="1"/>
</dbReference>
<dbReference type="PANTHER" id="PTHR43775:SF37">
    <property type="entry name" value="SI:DKEY-61P9.11"/>
    <property type="match status" value="1"/>
</dbReference>
<dbReference type="Pfam" id="PF16197">
    <property type="entry name" value="KAsynt_C_assoc"/>
    <property type="match status" value="1"/>
</dbReference>
<organism evidence="14 15">
    <name type="scientific">Aspergillus ellipticus CBS 707.79</name>
    <dbReference type="NCBI Taxonomy" id="1448320"/>
    <lineage>
        <taxon>Eukaryota</taxon>
        <taxon>Fungi</taxon>
        <taxon>Dikarya</taxon>
        <taxon>Ascomycota</taxon>
        <taxon>Pezizomycotina</taxon>
        <taxon>Eurotiomycetes</taxon>
        <taxon>Eurotiomycetidae</taxon>
        <taxon>Eurotiales</taxon>
        <taxon>Aspergillaceae</taxon>
        <taxon>Aspergillus</taxon>
        <taxon>Aspergillus subgen. Circumdati</taxon>
    </lineage>
</organism>
<dbReference type="GO" id="GO:0005886">
    <property type="term" value="C:plasma membrane"/>
    <property type="evidence" value="ECO:0007669"/>
    <property type="project" value="TreeGrafter"/>
</dbReference>
<dbReference type="Gene3D" id="3.30.559.10">
    <property type="entry name" value="Chloramphenicol acetyltransferase-like domain"/>
    <property type="match status" value="1"/>
</dbReference>
<evidence type="ECO:0000259" key="13">
    <source>
        <dbReference type="PROSITE" id="PS52019"/>
    </source>
</evidence>
<keyword evidence="6" id="KW-0511">Multifunctional enzyme</keyword>
<keyword evidence="3" id="KW-0436">Ligase</keyword>
<evidence type="ECO:0000256" key="6">
    <source>
        <dbReference type="ARBA" id="ARBA00023268"/>
    </source>
</evidence>
<evidence type="ECO:0000259" key="11">
    <source>
        <dbReference type="PROSITE" id="PS50075"/>
    </source>
</evidence>
<dbReference type="Gene3D" id="3.90.180.10">
    <property type="entry name" value="Medium-chain alcohol dehydrogenases, catalytic domain"/>
    <property type="match status" value="1"/>
</dbReference>
<dbReference type="GO" id="GO:0016874">
    <property type="term" value="F:ligase activity"/>
    <property type="evidence" value="ECO:0007669"/>
    <property type="project" value="UniProtKB-KW"/>
</dbReference>
<name>A0A319DHW5_9EURO</name>
<dbReference type="PROSITE" id="PS00606">
    <property type="entry name" value="KS3_1"/>
    <property type="match status" value="1"/>
</dbReference>
<keyword evidence="15" id="KW-1185">Reference proteome</keyword>
<dbReference type="SUPFAM" id="SSF50129">
    <property type="entry name" value="GroES-like"/>
    <property type="match status" value="1"/>
</dbReference>
<dbReference type="GO" id="GO:0016491">
    <property type="term" value="F:oxidoreductase activity"/>
    <property type="evidence" value="ECO:0007669"/>
    <property type="project" value="InterPro"/>
</dbReference>
<evidence type="ECO:0000256" key="9">
    <source>
        <dbReference type="PROSITE-ProRule" id="PRU01363"/>
    </source>
</evidence>
<dbReference type="InterPro" id="IPR010071">
    <property type="entry name" value="AA_adenyl_dom"/>
</dbReference>
<dbReference type="InterPro" id="IPR057326">
    <property type="entry name" value="KR_dom"/>
</dbReference>
<dbReference type="Gene3D" id="1.10.1200.10">
    <property type="entry name" value="ACP-like"/>
    <property type="match status" value="2"/>
</dbReference>
<dbReference type="GO" id="GO:0005737">
    <property type="term" value="C:cytoplasm"/>
    <property type="evidence" value="ECO:0007669"/>
    <property type="project" value="TreeGrafter"/>
</dbReference>
<dbReference type="InterPro" id="IPR020843">
    <property type="entry name" value="ER"/>
</dbReference>
<reference evidence="14 15" key="1">
    <citation type="submission" date="2018-02" db="EMBL/GenBank/DDBJ databases">
        <title>The genomes of Aspergillus section Nigri reveals drivers in fungal speciation.</title>
        <authorList>
            <consortium name="DOE Joint Genome Institute"/>
            <person name="Vesth T.C."/>
            <person name="Nybo J."/>
            <person name="Theobald S."/>
            <person name="Brandl J."/>
            <person name="Frisvad J.C."/>
            <person name="Nielsen K.F."/>
            <person name="Lyhne E.K."/>
            <person name="Kogle M.E."/>
            <person name="Kuo A."/>
            <person name="Riley R."/>
            <person name="Clum A."/>
            <person name="Nolan M."/>
            <person name="Lipzen A."/>
            <person name="Salamov A."/>
            <person name="Henrissat B."/>
            <person name="Wiebenga A."/>
            <person name="De vries R.P."/>
            <person name="Grigoriev I.V."/>
            <person name="Mortensen U.H."/>
            <person name="Andersen M.R."/>
            <person name="Baker S.E."/>
        </authorList>
    </citation>
    <scope>NUCLEOTIDE SEQUENCE [LARGE SCALE GENOMIC DNA]</scope>
    <source>
        <strain evidence="14 15">CBS 707.79</strain>
    </source>
</reference>
<keyword evidence="2" id="KW-0597">Phosphoprotein</keyword>
<accession>A0A319DHW5</accession>
<dbReference type="Gene3D" id="3.30.300.30">
    <property type="match status" value="1"/>
</dbReference>
<dbReference type="InterPro" id="IPR049552">
    <property type="entry name" value="PKS_DH_N"/>
</dbReference>
<dbReference type="InterPro" id="IPR016035">
    <property type="entry name" value="Acyl_Trfase/lysoPLipase"/>
</dbReference>
<feature type="region of interest" description="Disordered" evidence="10">
    <location>
        <begin position="3413"/>
        <end position="3452"/>
    </location>
</feature>
<dbReference type="Pfam" id="PF14765">
    <property type="entry name" value="PS-DH"/>
    <property type="match status" value="1"/>
</dbReference>
<dbReference type="CDD" id="cd05930">
    <property type="entry name" value="A_NRPS"/>
    <property type="match status" value="1"/>
</dbReference>
<comment type="similarity">
    <text evidence="8">In the C-terminal section; belongs to the NRP synthetase family.</text>
</comment>
<dbReference type="InterPro" id="IPR013120">
    <property type="entry name" value="FAR_NAD-bd"/>
</dbReference>
<dbReference type="SMART" id="SM00823">
    <property type="entry name" value="PKS_PP"/>
    <property type="match status" value="2"/>
</dbReference>
<protein>
    <submittedName>
        <fullName evidence="14">Lovastatin nonaketide synthase</fullName>
    </submittedName>
</protein>
<dbReference type="InterPro" id="IPR049900">
    <property type="entry name" value="PKS_mFAS_DH"/>
</dbReference>
<dbReference type="InterPro" id="IPR013968">
    <property type="entry name" value="PKS_KR"/>
</dbReference>
<dbReference type="Pfam" id="PF00668">
    <property type="entry name" value="Condensation"/>
    <property type="match status" value="1"/>
</dbReference>
<dbReference type="Pfam" id="PF23297">
    <property type="entry name" value="ACP_SdgA_C"/>
    <property type="match status" value="1"/>
</dbReference>
<dbReference type="SMART" id="SM00826">
    <property type="entry name" value="PKS_DH"/>
    <property type="match status" value="1"/>
</dbReference>
<dbReference type="GO" id="GO:0006633">
    <property type="term" value="P:fatty acid biosynthetic process"/>
    <property type="evidence" value="ECO:0007669"/>
    <property type="project" value="InterPro"/>
</dbReference>
<dbReference type="InterPro" id="IPR036736">
    <property type="entry name" value="ACP-like_sf"/>
</dbReference>
<dbReference type="OrthoDB" id="329835at2759"/>
<evidence type="ECO:0000259" key="12">
    <source>
        <dbReference type="PROSITE" id="PS52004"/>
    </source>
</evidence>
<dbReference type="GO" id="GO:0004312">
    <property type="term" value="F:fatty acid synthase activity"/>
    <property type="evidence" value="ECO:0007669"/>
    <property type="project" value="TreeGrafter"/>
</dbReference>
<feature type="active site" description="Proton acceptor; for dehydratase activity" evidence="9">
    <location>
        <position position="993"/>
    </location>
</feature>
<evidence type="ECO:0000256" key="1">
    <source>
        <dbReference type="ARBA" id="ARBA00022450"/>
    </source>
</evidence>
<dbReference type="InterPro" id="IPR016039">
    <property type="entry name" value="Thiolase-like"/>
</dbReference>
<keyword evidence="7" id="KW-0012">Acyltransferase</keyword>
<dbReference type="SUPFAM" id="SSF52151">
    <property type="entry name" value="FabD/lysophospholipase-like"/>
    <property type="match status" value="1"/>
</dbReference>
<dbReference type="InterPro" id="IPR014043">
    <property type="entry name" value="Acyl_transferase_dom"/>
</dbReference>
<dbReference type="SMART" id="SM00827">
    <property type="entry name" value="PKS_AT"/>
    <property type="match status" value="1"/>
</dbReference>
<dbReference type="Pfam" id="PF07993">
    <property type="entry name" value="NAD_binding_4"/>
    <property type="match status" value="1"/>
</dbReference>
<dbReference type="InterPro" id="IPR014030">
    <property type="entry name" value="Ketoacyl_synth_N"/>
</dbReference>
<dbReference type="Pfam" id="PF00550">
    <property type="entry name" value="PP-binding"/>
    <property type="match status" value="1"/>
</dbReference>
<dbReference type="CDD" id="cd05195">
    <property type="entry name" value="enoyl_red"/>
    <property type="match status" value="1"/>
</dbReference>
<feature type="domain" description="Carrier" evidence="11">
    <location>
        <begin position="3340"/>
        <end position="3417"/>
    </location>
</feature>
<dbReference type="InterPro" id="IPR020841">
    <property type="entry name" value="PKS_Beta-ketoAc_synthase_dom"/>
</dbReference>
<dbReference type="FunFam" id="3.40.366.10:FF:000002">
    <property type="entry name" value="Probable polyketide synthase 2"/>
    <property type="match status" value="1"/>
</dbReference>
<dbReference type="InterPro" id="IPR009081">
    <property type="entry name" value="PP-bd_ACP"/>
</dbReference>
<dbReference type="PROSITE" id="PS00455">
    <property type="entry name" value="AMP_BINDING"/>
    <property type="match status" value="1"/>
</dbReference>
<dbReference type="SMART" id="SM00825">
    <property type="entry name" value="PKS_KS"/>
    <property type="match status" value="1"/>
</dbReference>
<dbReference type="PROSITE" id="PS52004">
    <property type="entry name" value="KS3_2"/>
    <property type="match status" value="1"/>
</dbReference>
<dbReference type="Proteomes" id="UP000247810">
    <property type="component" value="Unassembled WGS sequence"/>
</dbReference>
<feature type="region of interest" description="C-terminal hotdog fold" evidence="9">
    <location>
        <begin position="1115"/>
        <end position="1273"/>
    </location>
</feature>
<dbReference type="GO" id="GO:0044550">
    <property type="term" value="P:secondary metabolite biosynthetic process"/>
    <property type="evidence" value="ECO:0007669"/>
    <property type="project" value="UniProtKB-ARBA"/>
</dbReference>
<dbReference type="Pfam" id="PF23114">
    <property type="entry name" value="NAD-bd_HRPKS_sdrA"/>
    <property type="match status" value="1"/>
</dbReference>
<dbReference type="SMART" id="SM00822">
    <property type="entry name" value="PKS_KR"/>
    <property type="match status" value="1"/>
</dbReference>
<evidence type="ECO:0000256" key="7">
    <source>
        <dbReference type="ARBA" id="ARBA00023315"/>
    </source>
</evidence>
<feature type="region of interest" description="N-terminal hotdog fold" evidence="9">
    <location>
        <begin position="961"/>
        <end position="1096"/>
    </location>
</feature>
<dbReference type="InterPro" id="IPR042104">
    <property type="entry name" value="PKS_dehydratase_sf"/>
</dbReference>
<dbReference type="Gene3D" id="3.40.47.10">
    <property type="match status" value="1"/>
</dbReference>
<evidence type="ECO:0000256" key="3">
    <source>
        <dbReference type="ARBA" id="ARBA00022598"/>
    </source>
</evidence>
<dbReference type="Pfam" id="PF02801">
    <property type="entry name" value="Ketoacyl-synt_C"/>
    <property type="match status" value="1"/>
</dbReference>
<dbReference type="EMBL" id="KZ825829">
    <property type="protein sequence ID" value="PYH97071.1"/>
    <property type="molecule type" value="Genomic_DNA"/>
</dbReference>
<keyword evidence="5" id="KW-0521">NADP</keyword>
<dbReference type="InterPro" id="IPR013149">
    <property type="entry name" value="ADH-like_C"/>
</dbReference>